<reference evidence="3 6" key="2">
    <citation type="submission" date="2019-07" db="EMBL/GenBank/DDBJ databases">
        <title>Whole genome shotgun sequence of Myxococcus fulvus NBRC 100333.</title>
        <authorList>
            <person name="Hosoyama A."/>
            <person name="Uohara A."/>
            <person name="Ohji S."/>
            <person name="Ichikawa N."/>
        </authorList>
    </citation>
    <scope>NUCLEOTIDE SEQUENCE [LARGE SCALE GENOMIC DNA]</scope>
    <source>
        <strain evidence="3 6">NBRC 100333</strain>
    </source>
</reference>
<accession>A0A511T0M5</accession>
<dbReference type="InterPro" id="IPR001932">
    <property type="entry name" value="PPM-type_phosphatase-like_dom"/>
</dbReference>
<sequence length="214" mass="22248">MGEFETALHVEPASNGKPGADRVLALTHGDATVLVVADGAGNSRRGAEAAEAVLREVQDAVASGAGLERADTWRAVLERCDAELVSSGQGGETTAVVACVTPRRVVGASVGDSELWWFQGQGCHALTQHQHRKPLLGSGGARPVTFEHAWRGGTLLGASDGLFKYVDLRRIQEQVGLADVQAVALALAALPRLASGALPDDVGLVLCRPSVSRS</sequence>
<dbReference type="Gene3D" id="3.60.40.10">
    <property type="entry name" value="PPM-type phosphatase domain"/>
    <property type="match status" value="1"/>
</dbReference>
<reference evidence="4 5" key="1">
    <citation type="submission" date="2016-10" db="EMBL/GenBank/DDBJ databases">
        <authorList>
            <person name="Varghese N."/>
            <person name="Submissions S."/>
        </authorList>
    </citation>
    <scope>NUCLEOTIDE SEQUENCE [LARGE SCALE GENOMIC DNA]</scope>
    <source>
        <strain evidence="4 5">DSM 16525</strain>
    </source>
</reference>
<dbReference type="STRING" id="1334629.MFUL124B02_02210"/>
<protein>
    <submittedName>
        <fullName evidence="4">Serine/threonine protein phosphatase PrpC</fullName>
    </submittedName>
</protein>
<name>A0A511T0M5_MYXFU</name>
<dbReference type="OrthoDB" id="260493at2"/>
<organism evidence="3 6">
    <name type="scientific">Myxococcus fulvus</name>
    <dbReference type="NCBI Taxonomy" id="33"/>
    <lineage>
        <taxon>Bacteria</taxon>
        <taxon>Pseudomonadati</taxon>
        <taxon>Myxococcota</taxon>
        <taxon>Myxococcia</taxon>
        <taxon>Myxococcales</taxon>
        <taxon>Cystobacterineae</taxon>
        <taxon>Myxococcaceae</taxon>
        <taxon>Myxococcus</taxon>
    </lineage>
</organism>
<dbReference type="AlphaFoldDB" id="A0A511T0M5"/>
<evidence type="ECO:0000313" key="5">
    <source>
        <dbReference type="Proteomes" id="UP000183760"/>
    </source>
</evidence>
<dbReference type="SMART" id="SM00331">
    <property type="entry name" value="PP2C_SIG"/>
    <property type="match status" value="1"/>
</dbReference>
<dbReference type="EMBL" id="BJXR01000025">
    <property type="protein sequence ID" value="GEN07710.1"/>
    <property type="molecule type" value="Genomic_DNA"/>
</dbReference>
<feature type="domain" description="PPM-type phosphatase" evidence="2">
    <location>
        <begin position="3"/>
        <end position="207"/>
    </location>
</feature>
<dbReference type="Proteomes" id="UP000183760">
    <property type="component" value="Unassembled WGS sequence"/>
</dbReference>
<evidence type="ECO:0000259" key="2">
    <source>
        <dbReference type="SMART" id="SM00332"/>
    </source>
</evidence>
<dbReference type="EMBL" id="FOIB01000001">
    <property type="protein sequence ID" value="SES82203.1"/>
    <property type="molecule type" value="Genomic_DNA"/>
</dbReference>
<dbReference type="SUPFAM" id="SSF81606">
    <property type="entry name" value="PP2C-like"/>
    <property type="match status" value="1"/>
</dbReference>
<dbReference type="RefSeq" id="WP_074948485.1">
    <property type="nucleotide sequence ID" value="NZ_BJXR01000025.1"/>
</dbReference>
<dbReference type="SMART" id="SM00332">
    <property type="entry name" value="PP2Cc"/>
    <property type="match status" value="1"/>
</dbReference>
<keyword evidence="5" id="KW-1185">Reference proteome</keyword>
<dbReference type="Proteomes" id="UP000321514">
    <property type="component" value="Unassembled WGS sequence"/>
</dbReference>
<evidence type="ECO:0000259" key="1">
    <source>
        <dbReference type="SMART" id="SM00331"/>
    </source>
</evidence>
<feature type="domain" description="PPM-type phosphatase" evidence="1">
    <location>
        <begin position="7"/>
        <end position="209"/>
    </location>
</feature>
<comment type="caution">
    <text evidence="3">The sequence shown here is derived from an EMBL/GenBank/DDBJ whole genome shotgun (WGS) entry which is preliminary data.</text>
</comment>
<evidence type="ECO:0000313" key="4">
    <source>
        <dbReference type="EMBL" id="SES82203.1"/>
    </source>
</evidence>
<gene>
    <name evidence="3" type="ORF">MFU01_27470</name>
    <name evidence="4" type="ORF">SAMN05443572_101265</name>
</gene>
<dbReference type="Pfam" id="PF13672">
    <property type="entry name" value="PP2C_2"/>
    <property type="match status" value="1"/>
</dbReference>
<evidence type="ECO:0000313" key="3">
    <source>
        <dbReference type="EMBL" id="GEN07710.1"/>
    </source>
</evidence>
<evidence type="ECO:0000313" key="6">
    <source>
        <dbReference type="Proteomes" id="UP000321514"/>
    </source>
</evidence>
<dbReference type="InterPro" id="IPR036457">
    <property type="entry name" value="PPM-type-like_dom_sf"/>
</dbReference>
<proteinExistence type="predicted"/>